<keyword evidence="8" id="KW-1185">Reference proteome</keyword>
<sequence>MTMSREFKTVAVLGTGVLGSQIIMQAAWHGKKVFAYDAFPEALEKLTDRWAWIRQGYEQDLPDYTPEKFDEAIARIVPTSDLKEAVGDVDIVIEAVPENLDLKRETWAKVGELADERTLLATNTSSLLPSDFADASGHTDRFLAIHYANRVWIRNTAEIMGTAKTDEENIKDAIRYAEETGMVPVYVRKEQPGYLLNSLLIPWLDAGAKLYVNGVGTPEEIDKAWTIATGTKSGPFAAYDTVGFNVASHIASASDDETVREFGAKLKEALEAGFSGVADRKGFYLYDEDGNITGANNYWTENFGQ</sequence>
<dbReference type="PANTHER" id="PTHR48075:SF5">
    <property type="entry name" value="3-HYDROXYBUTYRYL-COA DEHYDROGENASE"/>
    <property type="match status" value="1"/>
</dbReference>
<dbReference type="InterPro" id="IPR013328">
    <property type="entry name" value="6PGD_dom2"/>
</dbReference>
<dbReference type="PIRSF" id="PIRSF000105">
    <property type="entry name" value="HCDH"/>
    <property type="match status" value="1"/>
</dbReference>
<dbReference type="InterPro" id="IPR006176">
    <property type="entry name" value="3-OHacyl-CoA_DH_NAD-bd"/>
</dbReference>
<dbReference type="SUPFAM" id="SSF51735">
    <property type="entry name" value="NAD(P)-binding Rossmann-fold domains"/>
    <property type="match status" value="1"/>
</dbReference>
<dbReference type="Proteomes" id="UP000192359">
    <property type="component" value="Unassembled WGS sequence"/>
</dbReference>
<dbReference type="AlphaFoldDB" id="A0A1Y1RQ22"/>
<dbReference type="Pfam" id="PF02737">
    <property type="entry name" value="3HCDH_N"/>
    <property type="match status" value="1"/>
</dbReference>
<feature type="site" description="Important for catalytic activity" evidence="4">
    <location>
        <position position="146"/>
    </location>
</feature>
<dbReference type="SUPFAM" id="SSF48179">
    <property type="entry name" value="6-phosphogluconate dehydrogenase C-terminal domain-like"/>
    <property type="match status" value="1"/>
</dbReference>
<gene>
    <name evidence="7" type="ORF">A7979_04375</name>
</gene>
<comment type="pathway">
    <text evidence="1">Lipid metabolism; butanoate metabolism.</text>
</comment>
<dbReference type="InterPro" id="IPR036291">
    <property type="entry name" value="NAD(P)-bd_dom_sf"/>
</dbReference>
<accession>A0A1Y1RQ22</accession>
<evidence type="ECO:0000313" key="7">
    <source>
        <dbReference type="EMBL" id="ORC16550.1"/>
    </source>
</evidence>
<evidence type="ECO:0000256" key="1">
    <source>
        <dbReference type="ARBA" id="ARBA00005086"/>
    </source>
</evidence>
<dbReference type="InterPro" id="IPR006108">
    <property type="entry name" value="3HC_DH_C"/>
</dbReference>
<evidence type="ECO:0000259" key="6">
    <source>
        <dbReference type="Pfam" id="PF02737"/>
    </source>
</evidence>
<evidence type="ECO:0000256" key="2">
    <source>
        <dbReference type="ARBA" id="ARBA00009463"/>
    </source>
</evidence>
<dbReference type="GO" id="GO:0016616">
    <property type="term" value="F:oxidoreductase activity, acting on the CH-OH group of donors, NAD or NADP as acceptor"/>
    <property type="evidence" value="ECO:0007669"/>
    <property type="project" value="InterPro"/>
</dbReference>
<proteinExistence type="inferred from homology"/>
<evidence type="ECO:0000259" key="5">
    <source>
        <dbReference type="Pfam" id="PF00725"/>
    </source>
</evidence>
<dbReference type="Pfam" id="PF00725">
    <property type="entry name" value="3HCDH"/>
    <property type="match status" value="1"/>
</dbReference>
<dbReference type="EMBL" id="LXWF01000040">
    <property type="protein sequence ID" value="ORC16550.1"/>
    <property type="molecule type" value="Genomic_DNA"/>
</dbReference>
<dbReference type="PANTHER" id="PTHR48075">
    <property type="entry name" value="3-HYDROXYACYL-COA DEHYDROGENASE FAMILY PROTEIN"/>
    <property type="match status" value="1"/>
</dbReference>
<dbReference type="Gene3D" id="3.40.50.720">
    <property type="entry name" value="NAD(P)-binding Rossmann-like Domain"/>
    <property type="match status" value="1"/>
</dbReference>
<evidence type="ECO:0000256" key="4">
    <source>
        <dbReference type="PIRSR" id="PIRSR000105-1"/>
    </source>
</evidence>
<dbReference type="InterPro" id="IPR022694">
    <property type="entry name" value="3-OHacyl-CoA_DH"/>
</dbReference>
<organism evidence="7 8">
    <name type="scientific">Rothia nasimurium</name>
    <dbReference type="NCBI Taxonomy" id="85336"/>
    <lineage>
        <taxon>Bacteria</taxon>
        <taxon>Bacillati</taxon>
        <taxon>Actinomycetota</taxon>
        <taxon>Actinomycetes</taxon>
        <taxon>Micrococcales</taxon>
        <taxon>Micrococcaceae</taxon>
        <taxon>Rothia</taxon>
    </lineage>
</organism>
<dbReference type="Gene3D" id="1.10.1040.10">
    <property type="entry name" value="N-(1-d-carboxylethyl)-l-norvaline Dehydrogenase, domain 2"/>
    <property type="match status" value="1"/>
</dbReference>
<dbReference type="OrthoDB" id="3229174at2"/>
<dbReference type="InterPro" id="IPR008927">
    <property type="entry name" value="6-PGluconate_DH-like_C_sf"/>
</dbReference>
<feature type="domain" description="3-hydroxyacyl-CoA dehydrogenase C-terminal" evidence="5">
    <location>
        <begin position="193"/>
        <end position="286"/>
    </location>
</feature>
<protein>
    <submittedName>
        <fullName evidence="7">3-hydroxybutyryl-CoA dehydrogenase</fullName>
    </submittedName>
</protein>
<dbReference type="GO" id="GO:0006631">
    <property type="term" value="P:fatty acid metabolic process"/>
    <property type="evidence" value="ECO:0007669"/>
    <property type="project" value="InterPro"/>
</dbReference>
<evidence type="ECO:0000256" key="3">
    <source>
        <dbReference type="ARBA" id="ARBA00023002"/>
    </source>
</evidence>
<feature type="domain" description="3-hydroxyacyl-CoA dehydrogenase NAD binding" evidence="6">
    <location>
        <begin position="9"/>
        <end position="189"/>
    </location>
</feature>
<name>A0A1Y1RQ22_9MICC</name>
<comment type="similarity">
    <text evidence="2">Belongs to the 3-hydroxyacyl-CoA dehydrogenase family.</text>
</comment>
<dbReference type="GO" id="GO:0070403">
    <property type="term" value="F:NAD+ binding"/>
    <property type="evidence" value="ECO:0007669"/>
    <property type="project" value="InterPro"/>
</dbReference>
<evidence type="ECO:0000313" key="8">
    <source>
        <dbReference type="Proteomes" id="UP000192359"/>
    </source>
</evidence>
<reference evidence="7 8" key="1">
    <citation type="submission" date="2016-05" db="EMBL/GenBank/DDBJ databases">
        <title>Draft genome sequence of a porcine commensal Rothia nasimurium.</title>
        <authorList>
            <person name="Gaiser R.A."/>
            <person name="Van Baarlen P."/>
            <person name="Wells J.M."/>
        </authorList>
    </citation>
    <scope>NUCLEOTIDE SEQUENCE [LARGE SCALE GENOMIC DNA]</scope>
    <source>
        <strain evidence="7 8">PT-32</strain>
    </source>
</reference>
<keyword evidence="3" id="KW-0560">Oxidoreductase</keyword>
<comment type="caution">
    <text evidence="7">The sequence shown here is derived from an EMBL/GenBank/DDBJ whole genome shotgun (WGS) entry which is preliminary data.</text>
</comment>